<gene>
    <name evidence="1" type="ORF">PoB_001290700</name>
</gene>
<sequence>MVHIAQSLVKCFTKYFPIGFAEIPSGVVVPSVRQCTTVDGYERRQMMGADVSKNFPCMDFARSVETTPLMRRYYRNRRPDDERLHHLPLADA</sequence>
<accession>A0AAV3YTX8</accession>
<protein>
    <submittedName>
        <fullName evidence="1">Uncharacterized protein</fullName>
    </submittedName>
</protein>
<keyword evidence="2" id="KW-1185">Reference proteome</keyword>
<evidence type="ECO:0000313" key="1">
    <source>
        <dbReference type="EMBL" id="GFN86401.1"/>
    </source>
</evidence>
<comment type="caution">
    <text evidence="1">The sequence shown here is derived from an EMBL/GenBank/DDBJ whole genome shotgun (WGS) entry which is preliminary data.</text>
</comment>
<evidence type="ECO:0000313" key="2">
    <source>
        <dbReference type="Proteomes" id="UP000735302"/>
    </source>
</evidence>
<organism evidence="1 2">
    <name type="scientific">Plakobranchus ocellatus</name>
    <dbReference type="NCBI Taxonomy" id="259542"/>
    <lineage>
        <taxon>Eukaryota</taxon>
        <taxon>Metazoa</taxon>
        <taxon>Spiralia</taxon>
        <taxon>Lophotrochozoa</taxon>
        <taxon>Mollusca</taxon>
        <taxon>Gastropoda</taxon>
        <taxon>Heterobranchia</taxon>
        <taxon>Euthyneura</taxon>
        <taxon>Panpulmonata</taxon>
        <taxon>Sacoglossa</taxon>
        <taxon>Placobranchoidea</taxon>
        <taxon>Plakobranchidae</taxon>
        <taxon>Plakobranchus</taxon>
    </lineage>
</organism>
<reference evidence="1 2" key="1">
    <citation type="journal article" date="2021" name="Elife">
        <title>Chloroplast acquisition without the gene transfer in kleptoplastic sea slugs, Plakobranchus ocellatus.</title>
        <authorList>
            <person name="Maeda T."/>
            <person name="Takahashi S."/>
            <person name="Yoshida T."/>
            <person name="Shimamura S."/>
            <person name="Takaki Y."/>
            <person name="Nagai Y."/>
            <person name="Toyoda A."/>
            <person name="Suzuki Y."/>
            <person name="Arimoto A."/>
            <person name="Ishii H."/>
            <person name="Satoh N."/>
            <person name="Nishiyama T."/>
            <person name="Hasebe M."/>
            <person name="Maruyama T."/>
            <person name="Minagawa J."/>
            <person name="Obokata J."/>
            <person name="Shigenobu S."/>
        </authorList>
    </citation>
    <scope>NUCLEOTIDE SEQUENCE [LARGE SCALE GENOMIC DNA]</scope>
</reference>
<proteinExistence type="predicted"/>
<dbReference type="Proteomes" id="UP000735302">
    <property type="component" value="Unassembled WGS sequence"/>
</dbReference>
<dbReference type="AlphaFoldDB" id="A0AAV3YTX8"/>
<dbReference type="EMBL" id="BLXT01001517">
    <property type="protein sequence ID" value="GFN86401.1"/>
    <property type="molecule type" value="Genomic_DNA"/>
</dbReference>
<name>A0AAV3YTX8_9GAST</name>